<gene>
    <name evidence="1" type="ORF">Ocin01_14662</name>
</gene>
<accession>A0A1D2MGL0</accession>
<evidence type="ECO:0000313" key="2">
    <source>
        <dbReference type="Proteomes" id="UP000094527"/>
    </source>
</evidence>
<dbReference type="InterPro" id="IPR035914">
    <property type="entry name" value="Sperma_CUB_dom_sf"/>
</dbReference>
<comment type="caution">
    <text evidence="1">The sequence shown here is derived from an EMBL/GenBank/DDBJ whole genome shotgun (WGS) entry which is preliminary data.</text>
</comment>
<sequence>MGIFTETVLNTVQIAFLFSLIIGAVVQASKNEFHKNSPSLQNLSTQCSETLNEVVGGISYPGGLAANHRCFWVIRVENATGYNISIQEFGSRHIASFTGFNHANLSDTEHYVTNEFITEVLVFKNSNLIIVSLETDYINSPFAISYVAIFSENANRISTLSMDYFCDTTEMTHSVYPTGDLSLRTNTLSTFIVTPPENTYHPRRALDFGIGRDPQHGDMACDWGFYSYFYQEGNLDNSNPTWDFTISTCEHPYYAGLTSTEPLLFIFYTENIVRNVTFDFSFYSYFFVKDENNNLPPGKSIRYSS</sequence>
<evidence type="ECO:0008006" key="3">
    <source>
        <dbReference type="Google" id="ProtNLM"/>
    </source>
</evidence>
<reference evidence="1 2" key="1">
    <citation type="journal article" date="2016" name="Genome Biol. Evol.">
        <title>Gene Family Evolution Reflects Adaptation to Soil Environmental Stressors in the Genome of the Collembolan Orchesella cincta.</title>
        <authorList>
            <person name="Faddeeva-Vakhrusheva A."/>
            <person name="Derks M.F."/>
            <person name="Anvar S.Y."/>
            <person name="Agamennone V."/>
            <person name="Suring W."/>
            <person name="Smit S."/>
            <person name="van Straalen N.M."/>
            <person name="Roelofs D."/>
        </authorList>
    </citation>
    <scope>NUCLEOTIDE SEQUENCE [LARGE SCALE GENOMIC DNA]</scope>
    <source>
        <tissue evidence="1">Mixed pool</tissue>
    </source>
</reference>
<dbReference type="EMBL" id="LJIJ01001353">
    <property type="protein sequence ID" value="ODM92022.1"/>
    <property type="molecule type" value="Genomic_DNA"/>
</dbReference>
<protein>
    <recommendedName>
        <fullName evidence="3">CUB domain-containing protein</fullName>
    </recommendedName>
</protein>
<dbReference type="AlphaFoldDB" id="A0A1D2MGL0"/>
<dbReference type="SUPFAM" id="SSF49854">
    <property type="entry name" value="Spermadhesin, CUB domain"/>
    <property type="match status" value="1"/>
</dbReference>
<dbReference type="Proteomes" id="UP000094527">
    <property type="component" value="Unassembled WGS sequence"/>
</dbReference>
<name>A0A1D2MGL0_ORCCI</name>
<organism evidence="1 2">
    <name type="scientific">Orchesella cincta</name>
    <name type="common">Springtail</name>
    <name type="synonym">Podura cincta</name>
    <dbReference type="NCBI Taxonomy" id="48709"/>
    <lineage>
        <taxon>Eukaryota</taxon>
        <taxon>Metazoa</taxon>
        <taxon>Ecdysozoa</taxon>
        <taxon>Arthropoda</taxon>
        <taxon>Hexapoda</taxon>
        <taxon>Collembola</taxon>
        <taxon>Entomobryomorpha</taxon>
        <taxon>Entomobryoidea</taxon>
        <taxon>Orchesellidae</taxon>
        <taxon>Orchesellinae</taxon>
        <taxon>Orchesella</taxon>
    </lineage>
</organism>
<keyword evidence="2" id="KW-1185">Reference proteome</keyword>
<evidence type="ECO:0000313" key="1">
    <source>
        <dbReference type="EMBL" id="ODM92022.1"/>
    </source>
</evidence>
<proteinExistence type="predicted"/>